<dbReference type="OrthoDB" id="2441179at2759"/>
<dbReference type="AlphaFoldDB" id="A0A9N9EFW3"/>
<protein>
    <submittedName>
        <fullName evidence="2">10651_t:CDS:1</fullName>
    </submittedName>
</protein>
<dbReference type="PANTHER" id="PTHR47718">
    <property type="entry name" value="OS01G0519700 PROTEIN"/>
    <property type="match status" value="1"/>
</dbReference>
<keyword evidence="3" id="KW-1185">Reference proteome</keyword>
<comment type="caution">
    <text evidence="2">The sequence shown here is derived from an EMBL/GenBank/DDBJ whole genome shotgun (WGS) entry which is preliminary data.</text>
</comment>
<name>A0A9N9EFW3_9GLOM</name>
<sequence length="527" mass="61471">ESNIEIEMLMEHNSTEDFSEMNSFDNNEDILELSVGKTFQSWDQVASFMKKYTAAKGHRIQISGGEKKNTTTQEIMKQTYLCHHAKKPPNQLNGTSCQNKNCIKVMALNNKHVGYELHPLASCFDPMLRKLPKEIVEEICFLIVVAKADATMQYQVIREKYKTRIYRPDLYNAISRFHHDSEPGKDDMEVLLKRLYEKKIEDPCWVFLVEIDPVTSSLIHLFWMSPDVQSTSHNESENSILKCLFGTSNLSLYELFDALEERYQEENDYYKFINWKQIIPQIESQSIAKTIFKSVVRQLNEFIMSNIIKKQEEQMNLSLHYHAIEINFEVAFSKEKEVDKPDQCIDNLFDCSQVQLSSFITDSLTILEPGVNYVKEFMNKVVSEQSHKEIFSAISKKCKFGELWKLERKIIVDAIEDNNEDFYHELFGFFSAIQKKIKNNHNMSSSNLNYGIGNNVSAIIQNPTEQRLKGRPKKLDLKRIKSVIENFNTKTQYKCKVCKQKDHNSKTYKEKKPLNIDDNQENNETGR</sequence>
<feature type="non-terminal residue" evidence="2">
    <location>
        <position position="527"/>
    </location>
</feature>
<feature type="compositionally biased region" description="Basic and acidic residues" evidence="1">
    <location>
        <begin position="504"/>
        <end position="515"/>
    </location>
</feature>
<dbReference type="Proteomes" id="UP000789759">
    <property type="component" value="Unassembled WGS sequence"/>
</dbReference>
<evidence type="ECO:0000313" key="3">
    <source>
        <dbReference type="Proteomes" id="UP000789759"/>
    </source>
</evidence>
<proteinExistence type="predicted"/>
<feature type="region of interest" description="Disordered" evidence="1">
    <location>
        <begin position="504"/>
        <end position="527"/>
    </location>
</feature>
<dbReference type="EMBL" id="CAJVQA010008776">
    <property type="protein sequence ID" value="CAG8676918.1"/>
    <property type="molecule type" value="Genomic_DNA"/>
</dbReference>
<reference evidence="2" key="1">
    <citation type="submission" date="2021-06" db="EMBL/GenBank/DDBJ databases">
        <authorList>
            <person name="Kallberg Y."/>
            <person name="Tangrot J."/>
            <person name="Rosling A."/>
        </authorList>
    </citation>
    <scope>NUCLEOTIDE SEQUENCE</scope>
    <source>
        <strain evidence="2">FL966</strain>
    </source>
</reference>
<organism evidence="2 3">
    <name type="scientific">Cetraspora pellucida</name>
    <dbReference type="NCBI Taxonomy" id="1433469"/>
    <lineage>
        <taxon>Eukaryota</taxon>
        <taxon>Fungi</taxon>
        <taxon>Fungi incertae sedis</taxon>
        <taxon>Mucoromycota</taxon>
        <taxon>Glomeromycotina</taxon>
        <taxon>Glomeromycetes</taxon>
        <taxon>Diversisporales</taxon>
        <taxon>Gigasporaceae</taxon>
        <taxon>Cetraspora</taxon>
    </lineage>
</organism>
<gene>
    <name evidence="2" type="ORF">CPELLU_LOCUS10569</name>
</gene>
<evidence type="ECO:0000256" key="1">
    <source>
        <dbReference type="SAM" id="MobiDB-lite"/>
    </source>
</evidence>
<evidence type="ECO:0000313" key="2">
    <source>
        <dbReference type="EMBL" id="CAG8676918.1"/>
    </source>
</evidence>
<accession>A0A9N9EFW3</accession>